<feature type="chain" id="PRO_5045319838" description="DUF4968 domain-containing protein" evidence="1">
    <location>
        <begin position="25"/>
        <end position="162"/>
    </location>
</feature>
<comment type="caution">
    <text evidence="2">The sequence shown here is derived from an EMBL/GenBank/DDBJ whole genome shotgun (WGS) entry which is preliminary data.</text>
</comment>
<dbReference type="EMBL" id="BAABDH010000041">
    <property type="protein sequence ID" value="GAA3939937.1"/>
    <property type="molecule type" value="Genomic_DNA"/>
</dbReference>
<feature type="signal peptide" evidence="1">
    <location>
        <begin position="1"/>
        <end position="24"/>
    </location>
</feature>
<accession>A0ABP7N9X6</accession>
<evidence type="ECO:0000256" key="1">
    <source>
        <dbReference type="SAM" id="SignalP"/>
    </source>
</evidence>
<protein>
    <recommendedName>
        <fullName evidence="4">DUF4968 domain-containing protein</fullName>
    </recommendedName>
</protein>
<evidence type="ECO:0000313" key="2">
    <source>
        <dbReference type="EMBL" id="GAA3939937.1"/>
    </source>
</evidence>
<reference evidence="3" key="1">
    <citation type="journal article" date="2019" name="Int. J. Syst. Evol. Microbiol.">
        <title>The Global Catalogue of Microorganisms (GCM) 10K type strain sequencing project: providing services to taxonomists for standard genome sequencing and annotation.</title>
        <authorList>
            <consortium name="The Broad Institute Genomics Platform"/>
            <consortium name="The Broad Institute Genome Sequencing Center for Infectious Disease"/>
            <person name="Wu L."/>
            <person name="Ma J."/>
        </authorList>
    </citation>
    <scope>NUCLEOTIDE SEQUENCE [LARGE SCALE GENOMIC DNA]</scope>
    <source>
        <strain evidence="3">JCM 17214</strain>
    </source>
</reference>
<dbReference type="RefSeq" id="WP_345114274.1">
    <property type="nucleotide sequence ID" value="NZ_BAABDH010000041.1"/>
</dbReference>
<dbReference type="Proteomes" id="UP001499909">
    <property type="component" value="Unassembled WGS sequence"/>
</dbReference>
<sequence>MITKRFITCTLAAGLGLGAFTARAQQPAGASANFQLIVNGQPMDVEAGKEFTLTTPKGETVRLEVREKTIRTFQDSWVTFQYPAKLSVAETQQDGMRQLVMMNATGGGLLIQEYTGIDPAGIVDFMSAQLVKDDAKAGYKQSEKPYSLTLADNKQLQGKQSS</sequence>
<evidence type="ECO:0000313" key="3">
    <source>
        <dbReference type="Proteomes" id="UP001499909"/>
    </source>
</evidence>
<proteinExistence type="predicted"/>
<gene>
    <name evidence="2" type="ORF">GCM10022406_24980</name>
</gene>
<organism evidence="2 3">
    <name type="scientific">Hymenobacter algoricola</name>
    <dbReference type="NCBI Taxonomy" id="486267"/>
    <lineage>
        <taxon>Bacteria</taxon>
        <taxon>Pseudomonadati</taxon>
        <taxon>Bacteroidota</taxon>
        <taxon>Cytophagia</taxon>
        <taxon>Cytophagales</taxon>
        <taxon>Hymenobacteraceae</taxon>
        <taxon>Hymenobacter</taxon>
    </lineage>
</organism>
<name>A0ABP7N9X6_9BACT</name>
<evidence type="ECO:0008006" key="4">
    <source>
        <dbReference type="Google" id="ProtNLM"/>
    </source>
</evidence>
<keyword evidence="3" id="KW-1185">Reference proteome</keyword>
<keyword evidence="1" id="KW-0732">Signal</keyword>